<dbReference type="SUPFAM" id="SSF161098">
    <property type="entry name" value="MetI-like"/>
    <property type="match status" value="1"/>
</dbReference>
<feature type="transmembrane region" description="Helical" evidence="10">
    <location>
        <begin position="7"/>
        <end position="28"/>
    </location>
</feature>
<dbReference type="EMBL" id="JACGBB010000004">
    <property type="protein sequence ID" value="MBZ7987074.1"/>
    <property type="molecule type" value="Genomic_DNA"/>
</dbReference>
<dbReference type="PANTHER" id="PTHR30183">
    <property type="entry name" value="MOLYBDENUM TRANSPORT SYSTEM PERMEASE PROTEIN MODB"/>
    <property type="match status" value="1"/>
</dbReference>
<gene>
    <name evidence="13" type="primary">modB</name>
    <name evidence="13" type="ORF">AVCANL283_02930</name>
</gene>
<dbReference type="Gene3D" id="1.10.3720.10">
    <property type="entry name" value="MetI-like"/>
    <property type="match status" value="1"/>
</dbReference>
<keyword evidence="4 10" id="KW-0813">Transport</keyword>
<dbReference type="Pfam" id="PF00528">
    <property type="entry name" value="BPD_transp_1"/>
    <property type="match status" value="1"/>
</dbReference>
<evidence type="ECO:0000256" key="11">
    <source>
        <dbReference type="RuleBase" id="RU365097"/>
    </source>
</evidence>
<dbReference type="Proteomes" id="UP000786183">
    <property type="component" value="Unassembled WGS sequence"/>
</dbReference>
<feature type="domain" description="ABC transmembrane type-1" evidence="12">
    <location>
        <begin position="5"/>
        <end position="208"/>
    </location>
</feature>
<evidence type="ECO:0000256" key="10">
    <source>
        <dbReference type="RuleBase" id="RU363032"/>
    </source>
</evidence>
<keyword evidence="14" id="KW-1185">Reference proteome</keyword>
<evidence type="ECO:0000256" key="7">
    <source>
        <dbReference type="ARBA" id="ARBA00022692"/>
    </source>
</evidence>
<dbReference type="InterPro" id="IPR035906">
    <property type="entry name" value="MetI-like_sf"/>
</dbReference>
<dbReference type="PROSITE" id="PS50928">
    <property type="entry name" value="ABC_TM1"/>
    <property type="match status" value="1"/>
</dbReference>
<organism evidence="13 14">
    <name type="scientific">Campylobacter canadensis</name>
    <dbReference type="NCBI Taxonomy" id="449520"/>
    <lineage>
        <taxon>Bacteria</taxon>
        <taxon>Pseudomonadati</taxon>
        <taxon>Campylobacterota</taxon>
        <taxon>Epsilonproteobacteria</taxon>
        <taxon>Campylobacterales</taxon>
        <taxon>Campylobacteraceae</taxon>
        <taxon>Campylobacter</taxon>
    </lineage>
</organism>
<evidence type="ECO:0000313" key="13">
    <source>
        <dbReference type="EMBL" id="MBZ7987074.1"/>
    </source>
</evidence>
<evidence type="ECO:0000256" key="6">
    <source>
        <dbReference type="ARBA" id="ARBA00022505"/>
    </source>
</evidence>
<evidence type="ECO:0000259" key="12">
    <source>
        <dbReference type="PROSITE" id="PS50928"/>
    </source>
</evidence>
<keyword evidence="6 11" id="KW-0500">Molybdenum</keyword>
<evidence type="ECO:0000256" key="4">
    <source>
        <dbReference type="ARBA" id="ARBA00022448"/>
    </source>
</evidence>
<feature type="transmembrane region" description="Helical" evidence="10">
    <location>
        <begin position="142"/>
        <end position="163"/>
    </location>
</feature>
<reference evidence="13 14" key="1">
    <citation type="submission" date="2020-07" db="EMBL/GenBank/DDBJ databases">
        <title>Transfer of Campylobacter canadensis to the novel genus Avispirillum gen. nov., that also includes two novel species recovered from migratory waterfowl: Avispirillum anseris sp. nov. and Avispirillum brantae sp. nov.</title>
        <authorList>
            <person name="Miller W.G."/>
            <person name="Chapman M.H."/>
            <person name="Yee E."/>
            <person name="Inglis G.D."/>
        </authorList>
    </citation>
    <scope>NUCLEOTIDE SEQUENCE [LARGE SCALE GENOMIC DNA]</scope>
    <source>
        <strain evidence="13 14">L283</strain>
    </source>
</reference>
<protein>
    <recommendedName>
        <fullName evidence="11">Molybdenum transport system permease</fullName>
    </recommendedName>
</protein>
<comment type="caution">
    <text evidence="13">The sequence shown here is derived from an EMBL/GenBank/DDBJ whole genome shotgun (WGS) entry which is preliminary data.</text>
</comment>
<dbReference type="RefSeq" id="WP_172233361.1">
    <property type="nucleotide sequence ID" value="NZ_CP035946.1"/>
</dbReference>
<dbReference type="InterPro" id="IPR011867">
    <property type="entry name" value="ModB_ABC"/>
</dbReference>
<evidence type="ECO:0000256" key="2">
    <source>
        <dbReference type="ARBA" id="ARBA00004651"/>
    </source>
</evidence>
<feature type="transmembrane region" description="Helical" evidence="10">
    <location>
        <begin position="193"/>
        <end position="211"/>
    </location>
</feature>
<dbReference type="NCBIfam" id="TIGR02141">
    <property type="entry name" value="modB_ABC"/>
    <property type="match status" value="1"/>
</dbReference>
<dbReference type="PANTHER" id="PTHR30183:SF8">
    <property type="entry name" value="MOLYBDENUM TRANSPORT SYSTEM PERMEASE"/>
    <property type="match status" value="1"/>
</dbReference>
<sequence>MYESILLSLKLAFLSTLILLFLCIYPAYFLARKEFFLKKVFLAFISLPLVLPPTALGFYLLILFSPNNALGRFLASFDISFVFNFKAILFASCIYSLPFMFNPLYSAFSQLPKSLYERAFLLGKSTSLIIFRLCLPCVKRSLISAIVMSFAHTMGEFGVIMMIGGSKVGQTKVASIEIFEAIENLDYARANDIALILLLISFCILFIMQFIKK</sequence>
<feature type="transmembrane region" description="Helical" evidence="10">
    <location>
        <begin position="40"/>
        <end position="62"/>
    </location>
</feature>
<feature type="transmembrane region" description="Helical" evidence="10">
    <location>
        <begin position="118"/>
        <end position="135"/>
    </location>
</feature>
<keyword evidence="7 10" id="KW-0812">Transmembrane</keyword>
<name>A0ABS7WQP7_9BACT</name>
<comment type="subcellular location">
    <subcellularLocation>
        <location evidence="2 10">Cell membrane</location>
        <topology evidence="2 10">Multi-pass membrane protein</topology>
    </subcellularLocation>
</comment>
<evidence type="ECO:0000256" key="3">
    <source>
        <dbReference type="ARBA" id="ARBA00007069"/>
    </source>
</evidence>
<feature type="transmembrane region" description="Helical" evidence="10">
    <location>
        <begin position="74"/>
        <end position="98"/>
    </location>
</feature>
<accession>A0ABS7WQP7</accession>
<dbReference type="CDD" id="cd06261">
    <property type="entry name" value="TM_PBP2"/>
    <property type="match status" value="1"/>
</dbReference>
<keyword evidence="8 10" id="KW-1133">Transmembrane helix</keyword>
<comment type="function">
    <text evidence="1 11">Part of the binding-protein-dependent transport system for molybdenum; probably responsible for the translocation of the substrate across the membrane.</text>
</comment>
<evidence type="ECO:0000313" key="14">
    <source>
        <dbReference type="Proteomes" id="UP000786183"/>
    </source>
</evidence>
<keyword evidence="5 11" id="KW-1003">Cell membrane</keyword>
<evidence type="ECO:0000256" key="5">
    <source>
        <dbReference type="ARBA" id="ARBA00022475"/>
    </source>
</evidence>
<dbReference type="InterPro" id="IPR000515">
    <property type="entry name" value="MetI-like"/>
</dbReference>
<comment type="similarity">
    <text evidence="3 11">Belongs to the binding-protein-dependent transport system permease family. CysTW subfamily.</text>
</comment>
<keyword evidence="9 10" id="KW-0472">Membrane</keyword>
<evidence type="ECO:0000256" key="1">
    <source>
        <dbReference type="ARBA" id="ARBA00002949"/>
    </source>
</evidence>
<evidence type="ECO:0000256" key="8">
    <source>
        <dbReference type="ARBA" id="ARBA00022989"/>
    </source>
</evidence>
<proteinExistence type="inferred from homology"/>
<evidence type="ECO:0000256" key="9">
    <source>
        <dbReference type="ARBA" id="ARBA00023136"/>
    </source>
</evidence>